<feature type="transmembrane region" description="Helical" evidence="4">
    <location>
        <begin position="424"/>
        <end position="453"/>
    </location>
</feature>
<proteinExistence type="predicted"/>
<keyword evidence="7" id="KW-1185">Reference proteome</keyword>
<keyword evidence="4" id="KW-0472">Membrane</keyword>
<dbReference type="SUPFAM" id="SSF52058">
    <property type="entry name" value="L domain-like"/>
    <property type="match status" value="1"/>
</dbReference>
<name>A0A182MCZ4_9DIPT</name>
<feature type="chain" id="PRO_5008128293" description="LRRCT domain-containing protein" evidence="5">
    <location>
        <begin position="20"/>
        <end position="483"/>
    </location>
</feature>
<feature type="signal peptide" evidence="5">
    <location>
        <begin position="1"/>
        <end position="19"/>
    </location>
</feature>
<keyword evidence="3" id="KW-0677">Repeat</keyword>
<dbReference type="InterPro" id="IPR050328">
    <property type="entry name" value="Dev_Immune_Receptor"/>
</dbReference>
<evidence type="ECO:0000256" key="2">
    <source>
        <dbReference type="ARBA" id="ARBA00022729"/>
    </source>
</evidence>
<evidence type="ECO:0000256" key="1">
    <source>
        <dbReference type="ARBA" id="ARBA00022614"/>
    </source>
</evidence>
<keyword evidence="4" id="KW-0812">Transmembrane</keyword>
<evidence type="ECO:0000256" key="3">
    <source>
        <dbReference type="ARBA" id="ARBA00022737"/>
    </source>
</evidence>
<evidence type="ECO:0000256" key="4">
    <source>
        <dbReference type="SAM" id="Phobius"/>
    </source>
</evidence>
<sequence>MKRIVLLFVLLVYVQVLRAQEENSVDPSMEEASAVRVIDSHLCHFKKPLQDPTDEDDDQYCDCDVHNTPMGLPEVQIDCRKHQLADGFWQEYEQLPQGTIRLDLSQTGLTVVPRLSGENLRYLNIGHNQITTIPDKVFTNVSLLEELDLSSNRIETLTTDALAGLSKLTRIDLSGNLIRSIEVNAFSNALHLKQLTLSNNTLGTFFIRTDLYLRLGVTNRLAILEMERCNLTDINLSSGVGLETARLGYNPLQQLTNLPKQLAHLDISGTPIRSLSAKFLPHLLHLVTLELKDMPILYTLEEYALYGLPRLSNLNLQGSRNLSSIHPHVFGQNVDRGETVTKLERLTLTGTNIRTLNSTLQAAFEKMRRLDMRGAPLRCDCQLRWLRELPNLQTLGICVKPNAVRGLTFGMVESHQFECRAEQFWIYTVFNVLLAILLIVLLSIGIVMIARAIRPKPHVQLRKVGASSPYARVTIEPNRAEVL</sequence>
<dbReference type="InterPro" id="IPR032675">
    <property type="entry name" value="LRR_dom_sf"/>
</dbReference>
<dbReference type="InterPro" id="IPR001611">
    <property type="entry name" value="Leu-rich_rpt"/>
</dbReference>
<organism evidence="6 7">
    <name type="scientific">Anopheles culicifacies</name>
    <dbReference type="NCBI Taxonomy" id="139723"/>
    <lineage>
        <taxon>Eukaryota</taxon>
        <taxon>Metazoa</taxon>
        <taxon>Ecdysozoa</taxon>
        <taxon>Arthropoda</taxon>
        <taxon>Hexapoda</taxon>
        <taxon>Insecta</taxon>
        <taxon>Pterygota</taxon>
        <taxon>Neoptera</taxon>
        <taxon>Endopterygota</taxon>
        <taxon>Diptera</taxon>
        <taxon>Nematocera</taxon>
        <taxon>Culicoidea</taxon>
        <taxon>Culicidae</taxon>
        <taxon>Anophelinae</taxon>
        <taxon>Anopheles</taxon>
        <taxon>culicifacies species complex</taxon>
    </lineage>
</organism>
<evidence type="ECO:0000256" key="5">
    <source>
        <dbReference type="SAM" id="SignalP"/>
    </source>
</evidence>
<dbReference type="SMART" id="SM00369">
    <property type="entry name" value="LRR_TYP"/>
    <property type="match status" value="5"/>
</dbReference>
<dbReference type="EnsemblMetazoa" id="ACUA015278-RA">
    <property type="protein sequence ID" value="ACUA015278-PA"/>
    <property type="gene ID" value="ACUA015278"/>
</dbReference>
<dbReference type="EMBL" id="AXCM01005680">
    <property type="status" value="NOT_ANNOTATED_CDS"/>
    <property type="molecule type" value="Genomic_DNA"/>
</dbReference>
<evidence type="ECO:0008006" key="8">
    <source>
        <dbReference type="Google" id="ProtNLM"/>
    </source>
</evidence>
<dbReference type="PANTHER" id="PTHR24373">
    <property type="entry name" value="SLIT RELATED LEUCINE-RICH REPEAT NEURONAL PROTEIN"/>
    <property type="match status" value="1"/>
</dbReference>
<dbReference type="Proteomes" id="UP000075883">
    <property type="component" value="Unassembled WGS sequence"/>
</dbReference>
<reference evidence="7" key="1">
    <citation type="submission" date="2013-09" db="EMBL/GenBank/DDBJ databases">
        <title>The Genome Sequence of Anopheles culicifacies species A.</title>
        <authorList>
            <consortium name="The Broad Institute Genomics Platform"/>
            <person name="Neafsey D.E."/>
            <person name="Besansky N."/>
            <person name="Howell P."/>
            <person name="Walton C."/>
            <person name="Young S.K."/>
            <person name="Zeng Q."/>
            <person name="Gargeya S."/>
            <person name="Fitzgerald M."/>
            <person name="Haas B."/>
            <person name="Abouelleil A."/>
            <person name="Allen A.W."/>
            <person name="Alvarado L."/>
            <person name="Arachchi H.M."/>
            <person name="Berlin A.M."/>
            <person name="Chapman S.B."/>
            <person name="Gainer-Dewar J."/>
            <person name="Goldberg J."/>
            <person name="Griggs A."/>
            <person name="Gujja S."/>
            <person name="Hansen M."/>
            <person name="Howarth C."/>
            <person name="Imamovic A."/>
            <person name="Ireland A."/>
            <person name="Larimer J."/>
            <person name="McCowan C."/>
            <person name="Murphy C."/>
            <person name="Pearson M."/>
            <person name="Poon T.W."/>
            <person name="Priest M."/>
            <person name="Roberts A."/>
            <person name="Saif S."/>
            <person name="Shea T."/>
            <person name="Sisk P."/>
            <person name="Sykes S."/>
            <person name="Wortman J."/>
            <person name="Nusbaum C."/>
            <person name="Birren B."/>
        </authorList>
    </citation>
    <scope>NUCLEOTIDE SEQUENCE [LARGE SCALE GENOMIC DNA]</scope>
    <source>
        <strain evidence="7">A-37</strain>
    </source>
</reference>
<evidence type="ECO:0000313" key="6">
    <source>
        <dbReference type="EnsemblMetazoa" id="ACUA015278-PA"/>
    </source>
</evidence>
<dbReference type="PANTHER" id="PTHR24373:SF392">
    <property type="entry name" value="NEPHROCAN"/>
    <property type="match status" value="1"/>
</dbReference>
<keyword evidence="1" id="KW-0433">Leucine-rich repeat</keyword>
<dbReference type="Gene3D" id="3.80.10.10">
    <property type="entry name" value="Ribonuclease Inhibitor"/>
    <property type="match status" value="2"/>
</dbReference>
<dbReference type="InterPro" id="IPR003591">
    <property type="entry name" value="Leu-rich_rpt_typical-subtyp"/>
</dbReference>
<dbReference type="PROSITE" id="PS51450">
    <property type="entry name" value="LRR"/>
    <property type="match status" value="3"/>
</dbReference>
<keyword evidence="2 5" id="KW-0732">Signal</keyword>
<reference evidence="6" key="2">
    <citation type="submission" date="2020-05" db="UniProtKB">
        <authorList>
            <consortium name="EnsemblMetazoa"/>
        </authorList>
    </citation>
    <scope>IDENTIFICATION</scope>
    <source>
        <strain evidence="6">A-37</strain>
    </source>
</reference>
<dbReference type="Pfam" id="PF13855">
    <property type="entry name" value="LRR_8"/>
    <property type="match status" value="1"/>
</dbReference>
<dbReference type="VEuPathDB" id="VectorBase:ACUA015278"/>
<dbReference type="STRING" id="139723.A0A182MCZ4"/>
<keyword evidence="4" id="KW-1133">Transmembrane helix</keyword>
<evidence type="ECO:0000313" key="7">
    <source>
        <dbReference type="Proteomes" id="UP000075883"/>
    </source>
</evidence>
<accession>A0A182MCZ4</accession>
<protein>
    <recommendedName>
        <fullName evidence="8">LRRCT domain-containing protein</fullName>
    </recommendedName>
</protein>
<dbReference type="AlphaFoldDB" id="A0A182MCZ4"/>